<keyword evidence="1" id="KW-0175">Coiled coil</keyword>
<evidence type="ECO:0000256" key="1">
    <source>
        <dbReference type="SAM" id="Coils"/>
    </source>
</evidence>
<evidence type="ECO:0000313" key="3">
    <source>
        <dbReference type="EMBL" id="RTR19164.1"/>
    </source>
</evidence>
<organism evidence="3 4">
    <name type="scientific">Azospirillum griseum</name>
    <dbReference type="NCBI Taxonomy" id="2496639"/>
    <lineage>
        <taxon>Bacteria</taxon>
        <taxon>Pseudomonadati</taxon>
        <taxon>Pseudomonadota</taxon>
        <taxon>Alphaproteobacteria</taxon>
        <taxon>Rhodospirillales</taxon>
        <taxon>Azospirillaceae</taxon>
        <taxon>Azospirillum</taxon>
    </lineage>
</organism>
<comment type="caution">
    <text evidence="3">The sequence shown here is derived from an EMBL/GenBank/DDBJ whole genome shotgun (WGS) entry which is preliminary data.</text>
</comment>
<evidence type="ECO:0000256" key="2">
    <source>
        <dbReference type="SAM" id="MobiDB-lite"/>
    </source>
</evidence>
<evidence type="ECO:0008006" key="5">
    <source>
        <dbReference type="Google" id="ProtNLM"/>
    </source>
</evidence>
<evidence type="ECO:0000313" key="4">
    <source>
        <dbReference type="Proteomes" id="UP000277007"/>
    </source>
</evidence>
<gene>
    <name evidence="3" type="ORF">EJ903_14140</name>
</gene>
<dbReference type="EMBL" id="RXMA01000012">
    <property type="protein sequence ID" value="RTR19164.1"/>
    <property type="molecule type" value="Genomic_DNA"/>
</dbReference>
<accession>A0A3S0KXL4</accession>
<reference evidence="3 4" key="1">
    <citation type="submission" date="2018-12" db="EMBL/GenBank/DDBJ databases">
        <authorList>
            <person name="Yang Y."/>
        </authorList>
    </citation>
    <scope>NUCLEOTIDE SEQUENCE [LARGE SCALE GENOMIC DNA]</scope>
    <source>
        <strain evidence="3 4">L-25-5w-1</strain>
    </source>
</reference>
<dbReference type="Proteomes" id="UP000277007">
    <property type="component" value="Unassembled WGS sequence"/>
</dbReference>
<proteinExistence type="predicted"/>
<dbReference type="OrthoDB" id="7165680at2"/>
<protein>
    <recommendedName>
        <fullName evidence="5">Periplasmic protein TonB</fullName>
    </recommendedName>
</protein>
<feature type="coiled-coil region" evidence="1">
    <location>
        <begin position="27"/>
        <end position="54"/>
    </location>
</feature>
<sequence length="285" mass="29168">MKGKTWLFWGGLIAAAGAVLFQTSYDVQDLEEKLAGLNRKIVTEQESIQVLRAEWSYLNDPAKLEELARAHLALQPTEARQFVALDSLPMRPAQAPDAAPQPLPLPGRGVNPALPASVVPVAARAPSAPAPIATARLAAPVPAQAPQPVNTARVPAPTPKLSMDKALEKTPVIVPAALPVAPTVKSAPIKPSTLIPAAAKAPPAPAPAAPVAAPAPTAAPQPVPAALPPGKMAPNAPLPPMNRPTDIANRPIPPAPSAGKTQASAPQPKATDSLGLLVARLGANR</sequence>
<feature type="compositionally biased region" description="Pro residues" evidence="2">
    <location>
        <begin position="217"/>
        <end position="227"/>
    </location>
</feature>
<feature type="region of interest" description="Disordered" evidence="2">
    <location>
        <begin position="198"/>
        <end position="285"/>
    </location>
</feature>
<keyword evidence="4" id="KW-1185">Reference proteome</keyword>
<name>A0A3S0KXL4_9PROT</name>
<dbReference type="RefSeq" id="WP_126616449.1">
    <property type="nucleotide sequence ID" value="NZ_JBHUCY010000030.1"/>
</dbReference>
<dbReference type="AlphaFoldDB" id="A0A3S0KXL4"/>